<dbReference type="NCBIfam" id="TIGR03173">
    <property type="entry name" value="pbuX"/>
    <property type="match status" value="1"/>
</dbReference>
<evidence type="ECO:0000256" key="5">
    <source>
        <dbReference type="ARBA" id="ARBA00022692"/>
    </source>
</evidence>
<evidence type="ECO:0000256" key="7">
    <source>
        <dbReference type="ARBA" id="ARBA00023136"/>
    </source>
</evidence>
<evidence type="ECO:0000313" key="9">
    <source>
        <dbReference type="EMBL" id="PNG26457.1"/>
    </source>
</evidence>
<dbReference type="InterPro" id="IPR017588">
    <property type="entry name" value="UacT-like"/>
</dbReference>
<dbReference type="GO" id="GO:0042907">
    <property type="term" value="F:xanthine transmembrane transporter activity"/>
    <property type="evidence" value="ECO:0007669"/>
    <property type="project" value="TreeGrafter"/>
</dbReference>
<reference evidence="9 10" key="1">
    <citation type="submission" date="2017-10" db="EMBL/GenBank/DDBJ databases">
        <title>Genome announcement of Methylocella silvestris TVC from permafrost.</title>
        <authorList>
            <person name="Wang J."/>
            <person name="Geng K."/>
            <person name="Ul-Haque F."/>
            <person name="Crombie A.T."/>
            <person name="Street L.E."/>
            <person name="Wookey P.A."/>
            <person name="Murrell J.C."/>
            <person name="Pratscher J."/>
        </authorList>
    </citation>
    <scope>NUCLEOTIDE SEQUENCE [LARGE SCALE GENOMIC DNA]</scope>
    <source>
        <strain evidence="9 10">TVC</strain>
    </source>
</reference>
<feature type="transmembrane region" description="Helical" evidence="8">
    <location>
        <begin position="335"/>
        <end position="359"/>
    </location>
</feature>
<dbReference type="InterPro" id="IPR006043">
    <property type="entry name" value="NCS2"/>
</dbReference>
<comment type="subcellular location">
    <subcellularLocation>
        <location evidence="1">Cell membrane</location>
        <topology evidence="1">Multi-pass membrane protein</topology>
    </subcellularLocation>
</comment>
<dbReference type="OrthoDB" id="9805749at2"/>
<evidence type="ECO:0000256" key="8">
    <source>
        <dbReference type="SAM" id="Phobius"/>
    </source>
</evidence>
<feature type="transmembrane region" description="Helical" evidence="8">
    <location>
        <begin position="190"/>
        <end position="211"/>
    </location>
</feature>
<evidence type="ECO:0000256" key="2">
    <source>
        <dbReference type="ARBA" id="ARBA00008821"/>
    </source>
</evidence>
<evidence type="ECO:0000256" key="4">
    <source>
        <dbReference type="ARBA" id="ARBA00022475"/>
    </source>
</evidence>
<dbReference type="NCBIfam" id="TIGR00801">
    <property type="entry name" value="ncs2"/>
    <property type="match status" value="1"/>
</dbReference>
<accession>A0A2J7TI81</accession>
<feature type="transmembrane region" description="Helical" evidence="8">
    <location>
        <begin position="408"/>
        <end position="427"/>
    </location>
</feature>
<feature type="transmembrane region" description="Helical" evidence="8">
    <location>
        <begin position="105"/>
        <end position="124"/>
    </location>
</feature>
<feature type="transmembrane region" description="Helical" evidence="8">
    <location>
        <begin position="379"/>
        <end position="401"/>
    </location>
</feature>
<dbReference type="PANTHER" id="PTHR42810:SF4">
    <property type="entry name" value="URIC ACID TRANSPORTER UACT"/>
    <property type="match status" value="1"/>
</dbReference>
<feature type="transmembrane region" description="Helical" evidence="8">
    <location>
        <begin position="164"/>
        <end position="184"/>
    </location>
</feature>
<evidence type="ECO:0000313" key="10">
    <source>
        <dbReference type="Proteomes" id="UP000236286"/>
    </source>
</evidence>
<dbReference type="PANTHER" id="PTHR42810">
    <property type="entry name" value="PURINE PERMEASE C1399.01C-RELATED"/>
    <property type="match status" value="1"/>
</dbReference>
<dbReference type="InterPro" id="IPR006042">
    <property type="entry name" value="Xan_ur_permease"/>
</dbReference>
<feature type="transmembrane region" description="Helical" evidence="8">
    <location>
        <begin position="305"/>
        <end position="328"/>
    </location>
</feature>
<feature type="transmembrane region" description="Helical" evidence="8">
    <location>
        <begin position="49"/>
        <end position="70"/>
    </location>
</feature>
<sequence length="449" mass="46569">MAAVHPVDEVLPPPRLFALGLQHVLVMYANAVAVPLILGGALKLPKDQIAMLINADLFACGIATLVQTIGIGPFGIRLPVIMGVTAVSISPMLAMAAMPGVGLTGIYGAVIVGGLFGLAVTPFVKYVLPFFPAVVTGTIITMIGVVLTRVGVNWAGGGANAADFGAPGYLLVAALVLGVILIVIRFASGFLANAAVLIGVTVGYLTTIALGWTDFSGIHEEPWLRVVLPLQFGLPTFHLIPCLTMCLVMTIVFIEATGMFLALGAMTGREVGANDIKRGLRADALGTIIGGVFNTFPYVSYSQNIGLVAVTGVFSRWVCVTGGCIMLALGLIPKLAFIVASVPQCVLGGAGFIMFGMVAATGVKILKSVDYVAAPRSTLVIAISIGFGLIPIVSPNFFHIMPPELRPIFGDGIILTSIAAVFLNAIFNRTTREAATEDAVLAAQGASHI</sequence>
<organism evidence="9 10">
    <name type="scientific">Methylocella silvestris</name>
    <dbReference type="NCBI Taxonomy" id="199596"/>
    <lineage>
        <taxon>Bacteria</taxon>
        <taxon>Pseudomonadati</taxon>
        <taxon>Pseudomonadota</taxon>
        <taxon>Alphaproteobacteria</taxon>
        <taxon>Hyphomicrobiales</taxon>
        <taxon>Beijerinckiaceae</taxon>
        <taxon>Methylocella</taxon>
    </lineage>
</organism>
<protein>
    <submittedName>
        <fullName evidence="9">Purine permease</fullName>
    </submittedName>
</protein>
<proteinExistence type="inferred from homology"/>
<keyword evidence="3" id="KW-0813">Transport</keyword>
<feature type="transmembrane region" description="Helical" evidence="8">
    <location>
        <begin position="130"/>
        <end position="152"/>
    </location>
</feature>
<keyword evidence="4" id="KW-1003">Cell membrane</keyword>
<dbReference type="NCBIfam" id="NF037981">
    <property type="entry name" value="NCS2_1"/>
    <property type="match status" value="1"/>
</dbReference>
<keyword evidence="6 8" id="KW-1133">Transmembrane helix</keyword>
<keyword evidence="5 8" id="KW-0812">Transmembrane</keyword>
<comment type="caution">
    <text evidence="9">The sequence shown here is derived from an EMBL/GenBank/DDBJ whole genome shotgun (WGS) entry which is preliminary data.</text>
</comment>
<keyword evidence="7 8" id="KW-0472">Membrane</keyword>
<feature type="transmembrane region" description="Helical" evidence="8">
    <location>
        <begin position="20"/>
        <end position="42"/>
    </location>
</feature>
<evidence type="ECO:0000256" key="6">
    <source>
        <dbReference type="ARBA" id="ARBA00022989"/>
    </source>
</evidence>
<dbReference type="Proteomes" id="UP000236286">
    <property type="component" value="Unassembled WGS sequence"/>
</dbReference>
<dbReference type="GO" id="GO:0005886">
    <property type="term" value="C:plasma membrane"/>
    <property type="evidence" value="ECO:0007669"/>
    <property type="project" value="UniProtKB-SubCell"/>
</dbReference>
<evidence type="ECO:0000256" key="1">
    <source>
        <dbReference type="ARBA" id="ARBA00004651"/>
    </source>
</evidence>
<gene>
    <name evidence="9" type="ORF">CR492_08660</name>
</gene>
<name>A0A2J7TI81_METSI</name>
<comment type="similarity">
    <text evidence="2">Belongs to the nucleobase:cation symporter-2 (NCS2) (TC 2.A.40) family.</text>
</comment>
<dbReference type="RefSeq" id="WP_102843339.1">
    <property type="nucleotide sequence ID" value="NZ_PDZR01000007.1"/>
</dbReference>
<dbReference type="AlphaFoldDB" id="A0A2J7TI81"/>
<dbReference type="Pfam" id="PF00860">
    <property type="entry name" value="Xan_ur_permease"/>
    <property type="match status" value="1"/>
</dbReference>
<dbReference type="EMBL" id="PDZR01000007">
    <property type="protein sequence ID" value="PNG26457.1"/>
    <property type="molecule type" value="Genomic_DNA"/>
</dbReference>
<evidence type="ECO:0000256" key="3">
    <source>
        <dbReference type="ARBA" id="ARBA00022448"/>
    </source>
</evidence>